<keyword evidence="2 4" id="KW-0863">Zinc-finger</keyword>
<keyword evidence="3" id="KW-0862">Zinc</keyword>
<evidence type="ECO:0000256" key="2">
    <source>
        <dbReference type="ARBA" id="ARBA00022771"/>
    </source>
</evidence>
<feature type="domain" description="MYND-type" evidence="5">
    <location>
        <begin position="5"/>
        <end position="43"/>
    </location>
</feature>
<evidence type="ECO:0000313" key="7">
    <source>
        <dbReference type="Proteomes" id="UP001215598"/>
    </source>
</evidence>
<dbReference type="SUPFAM" id="SSF144232">
    <property type="entry name" value="HIT/MYND zinc finger-like"/>
    <property type="match status" value="1"/>
</dbReference>
<evidence type="ECO:0000256" key="1">
    <source>
        <dbReference type="ARBA" id="ARBA00022723"/>
    </source>
</evidence>
<dbReference type="Pfam" id="PF01753">
    <property type="entry name" value="zf-MYND"/>
    <property type="match status" value="1"/>
</dbReference>
<evidence type="ECO:0000256" key="4">
    <source>
        <dbReference type="PROSITE-ProRule" id="PRU00134"/>
    </source>
</evidence>
<dbReference type="GO" id="GO:0008270">
    <property type="term" value="F:zinc ion binding"/>
    <property type="evidence" value="ECO:0007669"/>
    <property type="project" value="UniProtKB-KW"/>
</dbReference>
<keyword evidence="1" id="KW-0479">Metal-binding</keyword>
<dbReference type="InterPro" id="IPR002893">
    <property type="entry name" value="Znf_MYND"/>
</dbReference>
<dbReference type="Gene3D" id="6.10.140.2220">
    <property type="match status" value="1"/>
</dbReference>
<comment type="caution">
    <text evidence="6">The sequence shown here is derived from an EMBL/GenBank/DDBJ whole genome shotgun (WGS) entry which is preliminary data.</text>
</comment>
<dbReference type="Proteomes" id="UP001215598">
    <property type="component" value="Unassembled WGS sequence"/>
</dbReference>
<dbReference type="AlphaFoldDB" id="A0AAD7J6N3"/>
<evidence type="ECO:0000313" key="6">
    <source>
        <dbReference type="EMBL" id="KAJ7757491.1"/>
    </source>
</evidence>
<dbReference type="EMBL" id="JARKIB010000044">
    <property type="protein sequence ID" value="KAJ7757491.1"/>
    <property type="molecule type" value="Genomic_DNA"/>
</dbReference>
<organism evidence="6 7">
    <name type="scientific">Mycena metata</name>
    <dbReference type="NCBI Taxonomy" id="1033252"/>
    <lineage>
        <taxon>Eukaryota</taxon>
        <taxon>Fungi</taxon>
        <taxon>Dikarya</taxon>
        <taxon>Basidiomycota</taxon>
        <taxon>Agaricomycotina</taxon>
        <taxon>Agaricomycetes</taxon>
        <taxon>Agaricomycetidae</taxon>
        <taxon>Agaricales</taxon>
        <taxon>Marasmiineae</taxon>
        <taxon>Mycenaceae</taxon>
        <taxon>Mycena</taxon>
    </lineage>
</organism>
<accession>A0AAD7J6N3</accession>
<name>A0AAD7J6N3_9AGAR</name>
<proteinExistence type="predicted"/>
<reference evidence="6" key="1">
    <citation type="submission" date="2023-03" db="EMBL/GenBank/DDBJ databases">
        <title>Massive genome expansion in bonnet fungi (Mycena s.s.) driven by repeated elements and novel gene families across ecological guilds.</title>
        <authorList>
            <consortium name="Lawrence Berkeley National Laboratory"/>
            <person name="Harder C.B."/>
            <person name="Miyauchi S."/>
            <person name="Viragh M."/>
            <person name="Kuo A."/>
            <person name="Thoen E."/>
            <person name="Andreopoulos B."/>
            <person name="Lu D."/>
            <person name="Skrede I."/>
            <person name="Drula E."/>
            <person name="Henrissat B."/>
            <person name="Morin E."/>
            <person name="Kohler A."/>
            <person name="Barry K."/>
            <person name="LaButti K."/>
            <person name="Morin E."/>
            <person name="Salamov A."/>
            <person name="Lipzen A."/>
            <person name="Mereny Z."/>
            <person name="Hegedus B."/>
            <person name="Baldrian P."/>
            <person name="Stursova M."/>
            <person name="Weitz H."/>
            <person name="Taylor A."/>
            <person name="Grigoriev I.V."/>
            <person name="Nagy L.G."/>
            <person name="Martin F."/>
            <person name="Kauserud H."/>
        </authorList>
    </citation>
    <scope>NUCLEOTIDE SEQUENCE</scope>
    <source>
        <strain evidence="6">CBHHK182m</strain>
    </source>
</reference>
<gene>
    <name evidence="6" type="ORF">B0H16DRAFT_1885519</name>
</gene>
<keyword evidence="7" id="KW-1185">Reference proteome</keyword>
<evidence type="ECO:0000256" key="3">
    <source>
        <dbReference type="ARBA" id="ARBA00022833"/>
    </source>
</evidence>
<sequence length="374" mass="43068">MSHKYKNCGDPASKRCSGCTLSTAWYCSAECQRENWVKHIFECNPRRSITTTDHLARAVTQHLFPEDPQTVKDFGFSRAFSMENRRNLLGLYIGLIERLKVSPKKIQQWQAAGTLVPNIKATFEAIPWVLDPKLSPPSDPVVQMQQRAWQYIRGRPNTDTVDQIAAERSTWPKEKQHCDLLCNLILSEMHPPPELDELWVTFGFCACSEAEERILAAVYTELIQDKKCTFEELYHAYESSTLIALFDSKKLGTQAKQIPHLEVVLKGSPKAFQSVWYLKQFVASRDEGKRPIPSVTVDYGFMNCLKNEAERTLLKDLYRQVFALPHAPFDPMKLHEACIQGKLYEYVEGLLKLRKKDQKVLKRLLKNPYPLPDF</sequence>
<evidence type="ECO:0000259" key="5">
    <source>
        <dbReference type="PROSITE" id="PS50865"/>
    </source>
</evidence>
<dbReference type="PROSITE" id="PS50865">
    <property type="entry name" value="ZF_MYND_2"/>
    <property type="match status" value="1"/>
</dbReference>
<protein>
    <recommendedName>
        <fullName evidence="5">MYND-type domain-containing protein</fullName>
    </recommendedName>
</protein>